<comment type="caution">
    <text evidence="1">The sequence shown here is derived from an EMBL/GenBank/DDBJ whole genome shotgun (WGS) entry which is preliminary data.</text>
</comment>
<protein>
    <submittedName>
        <fullName evidence="1">Uncharacterized protein</fullName>
    </submittedName>
</protein>
<evidence type="ECO:0000313" key="2">
    <source>
        <dbReference type="Proteomes" id="UP000499080"/>
    </source>
</evidence>
<proteinExistence type="predicted"/>
<dbReference type="EMBL" id="BGPR01001708">
    <property type="protein sequence ID" value="GBM59960.1"/>
    <property type="molecule type" value="Genomic_DNA"/>
</dbReference>
<dbReference type="Proteomes" id="UP000499080">
    <property type="component" value="Unassembled WGS sequence"/>
</dbReference>
<dbReference type="AlphaFoldDB" id="A0A4Y2H1N1"/>
<organism evidence="1 2">
    <name type="scientific">Araneus ventricosus</name>
    <name type="common">Orbweaver spider</name>
    <name type="synonym">Epeira ventricosa</name>
    <dbReference type="NCBI Taxonomy" id="182803"/>
    <lineage>
        <taxon>Eukaryota</taxon>
        <taxon>Metazoa</taxon>
        <taxon>Ecdysozoa</taxon>
        <taxon>Arthropoda</taxon>
        <taxon>Chelicerata</taxon>
        <taxon>Arachnida</taxon>
        <taxon>Araneae</taxon>
        <taxon>Araneomorphae</taxon>
        <taxon>Entelegynae</taxon>
        <taxon>Araneoidea</taxon>
        <taxon>Araneidae</taxon>
        <taxon>Araneus</taxon>
    </lineage>
</organism>
<accession>A0A4Y2H1N1</accession>
<name>A0A4Y2H1N1_ARAVE</name>
<sequence length="101" mass="11644">MACGLSKPRVFRGLYLWTVEFRTVAPFPRRVAWQISRQRSSERKHTDVVWSLPLPLMCELFTEITRETTNALTSPGATSILPVPTMWNNANRGRNSWKARP</sequence>
<keyword evidence="2" id="KW-1185">Reference proteome</keyword>
<reference evidence="1 2" key="1">
    <citation type="journal article" date="2019" name="Sci. Rep.">
        <title>Orb-weaving spider Araneus ventricosus genome elucidates the spidroin gene catalogue.</title>
        <authorList>
            <person name="Kono N."/>
            <person name="Nakamura H."/>
            <person name="Ohtoshi R."/>
            <person name="Moran D.A.P."/>
            <person name="Shinohara A."/>
            <person name="Yoshida Y."/>
            <person name="Fujiwara M."/>
            <person name="Mori M."/>
            <person name="Tomita M."/>
            <person name="Arakawa K."/>
        </authorList>
    </citation>
    <scope>NUCLEOTIDE SEQUENCE [LARGE SCALE GENOMIC DNA]</scope>
</reference>
<evidence type="ECO:0000313" key="1">
    <source>
        <dbReference type="EMBL" id="GBM59960.1"/>
    </source>
</evidence>
<gene>
    <name evidence="1" type="ORF">AVEN_178210_1</name>
</gene>